<evidence type="ECO:0000313" key="3">
    <source>
        <dbReference type="EMBL" id="ODA28907.1"/>
    </source>
</evidence>
<dbReference type="Pfam" id="PF03929">
    <property type="entry name" value="PepSY_TM"/>
    <property type="match status" value="1"/>
</dbReference>
<protein>
    <submittedName>
        <fullName evidence="3">Peptidase</fullName>
    </submittedName>
</protein>
<evidence type="ECO:0000256" key="1">
    <source>
        <dbReference type="SAM" id="MobiDB-lite"/>
    </source>
</evidence>
<feature type="compositionally biased region" description="Polar residues" evidence="1">
    <location>
        <begin position="237"/>
        <end position="246"/>
    </location>
</feature>
<dbReference type="STRING" id="1841610.A6X21_10435"/>
<feature type="compositionally biased region" description="Basic and acidic residues" evidence="1">
    <location>
        <begin position="269"/>
        <end position="278"/>
    </location>
</feature>
<sequence>MSTSEFFRYALPAYRTVWRWHFYAGLFTIPFVIILSLSGIVYLFKAEIEDWLDQPYNHLVMTGQPASLPEQVNAALASKPESRFVSYELPVSPHHASRIVVSEAGKNWRIYVHPQTLAILHAVPEQDRLMRQIFRLHGELMLGEDGSHLVELAASWTIIMILTGLYLWWPRHLRGFGGILYPRFTSGRQRFLRDLHGVTGFWISAFALLLLVSGLPWSHFWGDYFREIRKLTGTSVAQQDWSNRSENPQERAANSEAKLASAIVPTTADGEHAGHASRESSSNAGESPTKSGRSNRRRNAAPVSPETLAQLPLVVQVVEPLQLPHPVILTPPASERQPWTVKSMTANRPWRETLKIDAIQGSILSRETFSDRHWIDRVVSIGIALHEGRLFGWPNQLLGLLTALGLILLPCTGPLMWWRRRAPGTLGAPAESKIAMRHEVLFAVPFMLFVILLGILLPMFGVSLLAVLLIERVVLRRILPLRNWLGLAS</sequence>
<comment type="caution">
    <text evidence="3">The sequence shown here is derived from an EMBL/GenBank/DDBJ whole genome shotgun (WGS) entry which is preliminary data.</text>
</comment>
<dbReference type="InterPro" id="IPR005625">
    <property type="entry name" value="PepSY-ass_TM"/>
</dbReference>
<evidence type="ECO:0000313" key="4">
    <source>
        <dbReference type="Proteomes" id="UP000094828"/>
    </source>
</evidence>
<reference evidence="3 4" key="1">
    <citation type="submission" date="2016-05" db="EMBL/GenBank/DDBJ databases">
        <title>Genomic and physiological characterization of Planctopirus sp. isolated from fresh water lake.</title>
        <authorList>
            <person name="Subhash Y."/>
            <person name="Ramana C."/>
        </authorList>
    </citation>
    <scope>NUCLEOTIDE SEQUENCE [LARGE SCALE GENOMIC DNA]</scope>
    <source>
        <strain evidence="3 4">JC280</strain>
    </source>
</reference>
<feature type="transmembrane region" description="Helical" evidence="2">
    <location>
        <begin position="20"/>
        <end position="44"/>
    </location>
</feature>
<gene>
    <name evidence="3" type="ORF">A6X21_10435</name>
</gene>
<dbReference type="OrthoDB" id="111691at2"/>
<keyword evidence="4" id="KW-1185">Reference proteome</keyword>
<dbReference type="AlphaFoldDB" id="A0A1C3E6M7"/>
<dbReference type="PANTHER" id="PTHR34219">
    <property type="entry name" value="IRON-REGULATED INNER MEMBRANE PROTEIN-RELATED"/>
    <property type="match status" value="1"/>
</dbReference>
<dbReference type="EMBL" id="LYDR01000150">
    <property type="protein sequence ID" value="ODA28907.1"/>
    <property type="molecule type" value="Genomic_DNA"/>
</dbReference>
<dbReference type="PANTHER" id="PTHR34219:SF1">
    <property type="entry name" value="PEPSY DOMAIN-CONTAINING PROTEIN"/>
    <property type="match status" value="1"/>
</dbReference>
<feature type="compositionally biased region" description="Polar residues" evidence="1">
    <location>
        <begin position="279"/>
        <end position="292"/>
    </location>
</feature>
<feature type="region of interest" description="Disordered" evidence="1">
    <location>
        <begin position="237"/>
        <end position="303"/>
    </location>
</feature>
<dbReference type="RefSeq" id="WP_068850641.1">
    <property type="nucleotide sequence ID" value="NZ_LYDR01000150.1"/>
</dbReference>
<keyword evidence="2" id="KW-0812">Transmembrane</keyword>
<name>A0A1C3E6M7_9PLAN</name>
<organism evidence="3 4">
    <name type="scientific">Planctopirus hydrillae</name>
    <dbReference type="NCBI Taxonomy" id="1841610"/>
    <lineage>
        <taxon>Bacteria</taxon>
        <taxon>Pseudomonadati</taxon>
        <taxon>Planctomycetota</taxon>
        <taxon>Planctomycetia</taxon>
        <taxon>Planctomycetales</taxon>
        <taxon>Planctomycetaceae</taxon>
        <taxon>Planctopirus</taxon>
    </lineage>
</organism>
<feature type="transmembrane region" description="Helical" evidence="2">
    <location>
        <begin position="201"/>
        <end position="221"/>
    </location>
</feature>
<dbReference type="Proteomes" id="UP000094828">
    <property type="component" value="Unassembled WGS sequence"/>
</dbReference>
<feature type="transmembrane region" description="Helical" evidence="2">
    <location>
        <begin position="397"/>
        <end position="418"/>
    </location>
</feature>
<feature type="transmembrane region" description="Helical" evidence="2">
    <location>
        <begin position="149"/>
        <end position="169"/>
    </location>
</feature>
<evidence type="ECO:0000256" key="2">
    <source>
        <dbReference type="SAM" id="Phobius"/>
    </source>
</evidence>
<accession>A0A1C3E6M7</accession>
<keyword evidence="2" id="KW-0472">Membrane</keyword>
<feature type="transmembrane region" description="Helical" evidence="2">
    <location>
        <begin position="446"/>
        <end position="470"/>
    </location>
</feature>
<proteinExistence type="predicted"/>
<keyword evidence="2" id="KW-1133">Transmembrane helix</keyword>